<evidence type="ECO:0000313" key="10">
    <source>
        <dbReference type="Proteomes" id="UP000324022"/>
    </source>
</evidence>
<reference evidence="9 10" key="1">
    <citation type="submission" date="2018-03" db="EMBL/GenBank/DDBJ databases">
        <authorList>
            <person name="Guldener U."/>
        </authorList>
    </citation>
    <scope>NUCLEOTIDE SEQUENCE [LARGE SCALE GENOMIC DNA]</scope>
    <source>
        <strain evidence="9 10">NBRC100155</strain>
    </source>
</reference>
<dbReference type="PANTHER" id="PTHR46621:SF1">
    <property type="entry name" value="SNRNA-ACTIVATING PROTEIN COMPLEX SUBUNIT 4"/>
    <property type="match status" value="1"/>
</dbReference>
<dbReference type="Proteomes" id="UP000324022">
    <property type="component" value="Unassembled WGS sequence"/>
</dbReference>
<keyword evidence="4" id="KW-0539">Nucleus</keyword>
<dbReference type="Pfam" id="PF00249">
    <property type="entry name" value="Myb_DNA-binding"/>
    <property type="match status" value="1"/>
</dbReference>
<evidence type="ECO:0000313" key="9">
    <source>
        <dbReference type="EMBL" id="SPO32621.1"/>
    </source>
</evidence>
<keyword evidence="10" id="KW-1185">Reference proteome</keyword>
<dbReference type="Pfam" id="PF13921">
    <property type="entry name" value="Myb_DNA-bind_6"/>
    <property type="match status" value="1"/>
</dbReference>
<dbReference type="GO" id="GO:0000978">
    <property type="term" value="F:RNA polymerase II cis-regulatory region sequence-specific DNA binding"/>
    <property type="evidence" value="ECO:0007669"/>
    <property type="project" value="TreeGrafter"/>
</dbReference>
<dbReference type="InterPro" id="IPR009057">
    <property type="entry name" value="Homeodomain-like_sf"/>
</dbReference>
<feature type="compositionally biased region" description="Low complexity" evidence="5">
    <location>
        <begin position="52"/>
        <end position="62"/>
    </location>
</feature>
<dbReference type="SUPFAM" id="SSF46689">
    <property type="entry name" value="Homeodomain-like"/>
    <property type="match status" value="2"/>
</dbReference>
<dbReference type="InterPro" id="IPR017930">
    <property type="entry name" value="Myb_dom"/>
</dbReference>
<evidence type="ECO:0000256" key="3">
    <source>
        <dbReference type="ARBA" id="ARBA00023163"/>
    </source>
</evidence>
<dbReference type="GO" id="GO:0042795">
    <property type="term" value="P:snRNA transcription by RNA polymerase II"/>
    <property type="evidence" value="ECO:0007669"/>
    <property type="project" value="TreeGrafter"/>
</dbReference>
<evidence type="ECO:0000256" key="5">
    <source>
        <dbReference type="SAM" id="MobiDB-lite"/>
    </source>
</evidence>
<sequence length="695" mass="76503">MDGRTADPIPNPQSVLRQLIRQAEAEAASSSTSRSSHPQDLPHCVDNDNSEYDSTSSNESSDIYQDPSSPPAPGDESPQLLPYEQISATLASIAADRRELTTLLQQKRHLSAAQKRNTFHQQSLERSHTLLLRTRDELRSALNSLDIADILDAEDQSLEVIRTHAFAQDAAATCPFPAAMVRQIPLLRLQSIERAEYDNALGSRMWIEAEDQQLRVAVKAAALKAYTVALSLDPTFQGDALVETAKMDEAAALRLAEQIECEQQPSPSTGQGRNALRGLDWATISARIPSRTIQELRTRWNGVLRPSINTKPWSNKEVEDVIGLATPHLASYLAQTQSQSQAQAQARAQAQSSTAASSSISQAPIPWQRIAQQLNTGRTAYSCFVAFCSAIVQRDQPEMPSVEDDQIKELFSLFRGAWRFMALHITSSPNISTSSLSTSTRPTTTSKTSAGQQRPATLLGKVARDPQTIYRRFRNTTDPALATGVWSLREDLLLIEAVHSVGQENWTAVAARVPGRTSSQCRERFNRRLKQVVDELGEGQGSTDPERIAQLLENKKKVSWNKEMDDVLLEYLNDDMKGKEGRTFASIAKLVADKTGLALSDKNVRDRAAILRRHKTGAKVKSSAEREVRQETDISSTLKKRPIHGDGKGDGAEQGAPRESIDQETSSVAQPQPDTPNEGSRGRTAIVPGAKRRKL</sequence>
<feature type="compositionally biased region" description="Low complexity" evidence="5">
    <location>
        <begin position="25"/>
        <end position="36"/>
    </location>
</feature>
<feature type="region of interest" description="Disordered" evidence="5">
    <location>
        <begin position="1"/>
        <end position="79"/>
    </location>
</feature>
<dbReference type="AlphaFoldDB" id="A0A5C3ETM8"/>
<keyword evidence="2" id="KW-0238">DNA-binding</keyword>
<feature type="domain" description="SANT" evidence="7">
    <location>
        <begin position="481"/>
        <end position="533"/>
    </location>
</feature>
<feature type="compositionally biased region" description="Low complexity" evidence="5">
    <location>
        <begin position="431"/>
        <end position="449"/>
    </location>
</feature>
<feature type="region of interest" description="Disordered" evidence="5">
    <location>
        <begin position="431"/>
        <end position="454"/>
    </location>
</feature>
<dbReference type="GO" id="GO:0001006">
    <property type="term" value="F:RNA polymerase III type 3 promoter sequence-specific DNA binding"/>
    <property type="evidence" value="ECO:0007669"/>
    <property type="project" value="TreeGrafter"/>
</dbReference>
<keyword evidence="1" id="KW-0805">Transcription regulation</keyword>
<dbReference type="EMBL" id="OOIN01000047">
    <property type="protein sequence ID" value="SPO32621.1"/>
    <property type="molecule type" value="Genomic_DNA"/>
</dbReference>
<feature type="compositionally biased region" description="Polar residues" evidence="5">
    <location>
        <begin position="663"/>
        <end position="678"/>
    </location>
</feature>
<dbReference type="InterPro" id="IPR051575">
    <property type="entry name" value="Myb-like_DNA-bd"/>
</dbReference>
<keyword evidence="3" id="KW-0804">Transcription</keyword>
<dbReference type="InterPro" id="IPR001005">
    <property type="entry name" value="SANT/Myb"/>
</dbReference>
<proteinExistence type="predicted"/>
<feature type="domain" description="HTH myb-type" evidence="8">
    <location>
        <begin position="478"/>
        <end position="533"/>
    </location>
</feature>
<gene>
    <name evidence="9" type="ORF">UTRI_04365</name>
</gene>
<evidence type="ECO:0000259" key="6">
    <source>
        <dbReference type="PROSITE" id="PS50090"/>
    </source>
</evidence>
<dbReference type="PROSITE" id="PS50090">
    <property type="entry name" value="MYB_LIKE"/>
    <property type="match status" value="1"/>
</dbReference>
<dbReference type="InterPro" id="IPR017884">
    <property type="entry name" value="SANT_dom"/>
</dbReference>
<dbReference type="OrthoDB" id="2143914at2759"/>
<name>A0A5C3ETM8_9BASI</name>
<dbReference type="PANTHER" id="PTHR46621">
    <property type="entry name" value="SNRNA-ACTIVATING PROTEIN COMPLEX SUBUNIT 4"/>
    <property type="match status" value="1"/>
</dbReference>
<feature type="compositionally biased region" description="Basic and acidic residues" evidence="5">
    <location>
        <begin position="622"/>
        <end position="632"/>
    </location>
</feature>
<dbReference type="PROSITE" id="PS51294">
    <property type="entry name" value="HTH_MYB"/>
    <property type="match status" value="2"/>
</dbReference>
<evidence type="ECO:0000256" key="4">
    <source>
        <dbReference type="ARBA" id="ARBA00023242"/>
    </source>
</evidence>
<feature type="region of interest" description="Disordered" evidence="5">
    <location>
        <begin position="614"/>
        <end position="695"/>
    </location>
</feature>
<protein>
    <submittedName>
        <fullName evidence="9">Uncharacterized protein</fullName>
    </submittedName>
</protein>
<evidence type="ECO:0000259" key="8">
    <source>
        <dbReference type="PROSITE" id="PS51294"/>
    </source>
</evidence>
<evidence type="ECO:0000256" key="1">
    <source>
        <dbReference type="ARBA" id="ARBA00023015"/>
    </source>
</evidence>
<organism evidence="9 10">
    <name type="scientific">Ustilago trichophora</name>
    <dbReference type="NCBI Taxonomy" id="86804"/>
    <lineage>
        <taxon>Eukaryota</taxon>
        <taxon>Fungi</taxon>
        <taxon>Dikarya</taxon>
        <taxon>Basidiomycota</taxon>
        <taxon>Ustilaginomycotina</taxon>
        <taxon>Ustilaginomycetes</taxon>
        <taxon>Ustilaginales</taxon>
        <taxon>Ustilaginaceae</taxon>
        <taxon>Ustilago</taxon>
    </lineage>
</organism>
<dbReference type="Gene3D" id="1.10.10.60">
    <property type="entry name" value="Homeodomain-like"/>
    <property type="match status" value="2"/>
</dbReference>
<dbReference type="CDD" id="cd00167">
    <property type="entry name" value="SANT"/>
    <property type="match status" value="2"/>
</dbReference>
<evidence type="ECO:0000259" key="7">
    <source>
        <dbReference type="PROSITE" id="PS51293"/>
    </source>
</evidence>
<dbReference type="PROSITE" id="PS51293">
    <property type="entry name" value="SANT"/>
    <property type="match status" value="1"/>
</dbReference>
<feature type="domain" description="HTH myb-type" evidence="8">
    <location>
        <begin position="280"/>
        <end position="308"/>
    </location>
</feature>
<feature type="domain" description="Myb-like" evidence="6">
    <location>
        <begin position="478"/>
        <end position="529"/>
    </location>
</feature>
<dbReference type="SMART" id="SM00717">
    <property type="entry name" value="SANT"/>
    <property type="match status" value="2"/>
</dbReference>
<dbReference type="GO" id="GO:0019185">
    <property type="term" value="C:snRNA-activating protein complex"/>
    <property type="evidence" value="ECO:0007669"/>
    <property type="project" value="TreeGrafter"/>
</dbReference>
<accession>A0A5C3ETM8</accession>
<dbReference type="GO" id="GO:0042796">
    <property type="term" value="P:snRNA transcription by RNA polymerase III"/>
    <property type="evidence" value="ECO:0007669"/>
    <property type="project" value="TreeGrafter"/>
</dbReference>
<evidence type="ECO:0000256" key="2">
    <source>
        <dbReference type="ARBA" id="ARBA00023125"/>
    </source>
</evidence>